<dbReference type="InterPro" id="IPR020568">
    <property type="entry name" value="Ribosomal_Su5_D2-typ_SF"/>
</dbReference>
<dbReference type="SUPFAM" id="SSF55666">
    <property type="entry name" value="Ribonuclease PH domain 2-like"/>
    <property type="match status" value="1"/>
</dbReference>
<dbReference type="GO" id="GO:0004654">
    <property type="term" value="F:polyribonucleotide nucleotidyltransferase activity"/>
    <property type="evidence" value="ECO:0007669"/>
    <property type="project" value="InterPro"/>
</dbReference>
<dbReference type="GO" id="GO:0000175">
    <property type="term" value="F:3'-5'-RNA exonuclease activity"/>
    <property type="evidence" value="ECO:0007669"/>
    <property type="project" value="TreeGrafter"/>
</dbReference>
<dbReference type="Pfam" id="PF03726">
    <property type="entry name" value="PNPase"/>
    <property type="match status" value="1"/>
</dbReference>
<protein>
    <submittedName>
        <fullName evidence="4">Uncharacterized protein</fullName>
    </submittedName>
</protein>
<name>X0WTL4_9ZZZZ</name>
<dbReference type="Gene3D" id="3.30.230.70">
    <property type="entry name" value="GHMP Kinase, N-terminal domain"/>
    <property type="match status" value="2"/>
</dbReference>
<evidence type="ECO:0000259" key="3">
    <source>
        <dbReference type="Pfam" id="PF03726"/>
    </source>
</evidence>
<proteinExistence type="predicted"/>
<dbReference type="AlphaFoldDB" id="X0WTL4"/>
<dbReference type="EMBL" id="BARS01040273">
    <property type="protein sequence ID" value="GAG33955.1"/>
    <property type="molecule type" value="Genomic_DNA"/>
</dbReference>
<dbReference type="InterPro" id="IPR001247">
    <property type="entry name" value="ExoRNase_PH_dom1"/>
</dbReference>
<dbReference type="GO" id="GO:0006402">
    <property type="term" value="P:mRNA catabolic process"/>
    <property type="evidence" value="ECO:0007669"/>
    <property type="project" value="InterPro"/>
</dbReference>
<comment type="caution">
    <text evidence="4">The sequence shown here is derived from an EMBL/GenBank/DDBJ whole genome shotgun (WGS) entry which is preliminary data.</text>
</comment>
<feature type="domain" description="Exoribonuclease phosphorolytic" evidence="2">
    <location>
        <begin position="155"/>
        <end position="251"/>
    </location>
</feature>
<gene>
    <name evidence="4" type="ORF">S01H1_61423</name>
</gene>
<dbReference type="GO" id="GO:0003723">
    <property type="term" value="F:RNA binding"/>
    <property type="evidence" value="ECO:0007669"/>
    <property type="project" value="UniProtKB-KW"/>
</dbReference>
<dbReference type="Pfam" id="PF01138">
    <property type="entry name" value="RNase_PH"/>
    <property type="match status" value="1"/>
</dbReference>
<reference evidence="4" key="1">
    <citation type="journal article" date="2014" name="Front. Microbiol.">
        <title>High frequency of phylogenetically diverse reductive dehalogenase-homologous genes in deep subseafloor sedimentary metagenomes.</title>
        <authorList>
            <person name="Kawai M."/>
            <person name="Futagami T."/>
            <person name="Toyoda A."/>
            <person name="Takaki Y."/>
            <person name="Nishi S."/>
            <person name="Hori S."/>
            <person name="Arai W."/>
            <person name="Tsubouchi T."/>
            <person name="Morono Y."/>
            <person name="Uchiyama I."/>
            <person name="Ito T."/>
            <person name="Fujiyama A."/>
            <person name="Inagaki F."/>
            <person name="Takami H."/>
        </authorList>
    </citation>
    <scope>NUCLEOTIDE SEQUENCE</scope>
    <source>
        <strain evidence="4">Expedition CK06-06</strain>
    </source>
</reference>
<dbReference type="PANTHER" id="PTHR11252">
    <property type="entry name" value="POLYRIBONUCLEOTIDE NUCLEOTIDYLTRANSFERASE"/>
    <property type="match status" value="1"/>
</dbReference>
<evidence type="ECO:0000259" key="2">
    <source>
        <dbReference type="Pfam" id="PF01138"/>
    </source>
</evidence>
<dbReference type="PANTHER" id="PTHR11252:SF0">
    <property type="entry name" value="POLYRIBONUCLEOTIDE NUCLEOTIDYLTRANSFERASE 1, MITOCHONDRIAL"/>
    <property type="match status" value="1"/>
</dbReference>
<dbReference type="GO" id="GO:0006396">
    <property type="term" value="P:RNA processing"/>
    <property type="evidence" value="ECO:0007669"/>
    <property type="project" value="InterPro"/>
</dbReference>
<dbReference type="InterPro" id="IPR015848">
    <property type="entry name" value="PNPase_PH_RNA-bd_bac/org-type"/>
</dbReference>
<feature type="non-terminal residue" evidence="4">
    <location>
        <position position="254"/>
    </location>
</feature>
<evidence type="ECO:0000256" key="1">
    <source>
        <dbReference type="ARBA" id="ARBA00022884"/>
    </source>
</evidence>
<dbReference type="InterPro" id="IPR012162">
    <property type="entry name" value="PNPase"/>
</dbReference>
<feature type="non-terminal residue" evidence="4">
    <location>
        <position position="1"/>
    </location>
</feature>
<dbReference type="SUPFAM" id="SSF46915">
    <property type="entry name" value="Polynucleotide phosphorylase/guanosine pentaphosphate synthase (PNPase/GPSI), domain 3"/>
    <property type="match status" value="1"/>
</dbReference>
<dbReference type="SUPFAM" id="SSF54211">
    <property type="entry name" value="Ribosomal protein S5 domain 2-like"/>
    <property type="match status" value="1"/>
</dbReference>
<organism evidence="4">
    <name type="scientific">marine sediment metagenome</name>
    <dbReference type="NCBI Taxonomy" id="412755"/>
    <lineage>
        <taxon>unclassified sequences</taxon>
        <taxon>metagenomes</taxon>
        <taxon>ecological metagenomes</taxon>
    </lineage>
</organism>
<feature type="domain" description="Polyribonucleotide nucleotidyltransferase RNA-binding" evidence="3">
    <location>
        <begin position="69"/>
        <end position="152"/>
    </location>
</feature>
<accession>X0WTL4</accession>
<keyword evidence="1" id="KW-0694">RNA-binding</keyword>
<sequence length="254" mass="28157">EITVAGTKDTVTMVEGMMNELTESEVAEAIDVAHAAIRELLTLQERFVSQVNPAKVEFVAEEPVGTPGLVDRVRQIVWSEFPAIHSVGTKQERGEFVKGLRERATESIVSPTLAEEEAAALTEEVKAAVESLLEEHMRKEILERGVRLDGRRPEEIRPINCRVGVLPRTHGSALFTRGETQSLGVITLGAARGDAQIIDQMMLDGRKRFMLHYNFPPFSVGEVRRVGSPSRRSIGHGYLAENSIKCILPNDEEF</sequence>
<dbReference type="GO" id="GO:0005829">
    <property type="term" value="C:cytosol"/>
    <property type="evidence" value="ECO:0007669"/>
    <property type="project" value="TreeGrafter"/>
</dbReference>
<dbReference type="InterPro" id="IPR036345">
    <property type="entry name" value="ExoRNase_PH_dom2_sf"/>
</dbReference>
<dbReference type="InterPro" id="IPR027408">
    <property type="entry name" value="PNPase/RNase_PH_dom_sf"/>
</dbReference>
<dbReference type="InterPro" id="IPR036456">
    <property type="entry name" value="PNPase_PH_RNA-bd_sf"/>
</dbReference>
<evidence type="ECO:0000313" key="4">
    <source>
        <dbReference type="EMBL" id="GAG33955.1"/>
    </source>
</evidence>